<comment type="caution">
    <text evidence="10">The sequence shown here is derived from an EMBL/GenBank/DDBJ whole genome shotgun (WGS) entry which is preliminary data.</text>
</comment>
<dbReference type="EMBL" id="MJIL01000092">
    <property type="protein sequence ID" value="OLQ72238.1"/>
    <property type="molecule type" value="Genomic_DNA"/>
</dbReference>
<dbReference type="Pfam" id="PF00512">
    <property type="entry name" value="HisKA"/>
    <property type="match status" value="1"/>
</dbReference>
<evidence type="ECO:0000256" key="2">
    <source>
        <dbReference type="ARBA" id="ARBA00004370"/>
    </source>
</evidence>
<evidence type="ECO:0000256" key="5">
    <source>
        <dbReference type="ARBA" id="ARBA00022679"/>
    </source>
</evidence>
<dbReference type="Gene3D" id="6.10.340.10">
    <property type="match status" value="1"/>
</dbReference>
<evidence type="ECO:0000256" key="7">
    <source>
        <dbReference type="ARBA" id="ARBA00023012"/>
    </source>
</evidence>
<feature type="domain" description="Histidine kinase" evidence="8">
    <location>
        <begin position="145"/>
        <end position="366"/>
    </location>
</feature>
<dbReference type="PANTHER" id="PTHR45453">
    <property type="entry name" value="PHOSPHATE REGULON SENSOR PROTEIN PHOR"/>
    <property type="match status" value="1"/>
</dbReference>
<evidence type="ECO:0000256" key="3">
    <source>
        <dbReference type="ARBA" id="ARBA00012438"/>
    </source>
</evidence>
<comment type="subcellular location">
    <subcellularLocation>
        <location evidence="2">Membrane</location>
    </subcellularLocation>
</comment>
<sequence length="366" mass="40974">MEFEQRVMLLDANKHRIIGPPNHSDEVLYPIYSQGELIAYLGHIPQKSLVEATEVQFVEEFNFSLLWIWLVSCAVTLAVAYPWANSLIKTIEVFNKGVRQLAQGTYGSRVAIDRKDELGQLATDINHLATVLERNEQARQQWIADISHELRNPIAIMQAEVEAVQDGVRENNDSTIKSLHYNVTHLSHLVNDLYELSMSDIGALSYTKFEASPVALLEQCVDLYRDAFDEKRLSLLLIFRGDPDVMKNMSLQMDQNRIQQLFSNLLKNSLKYTDAGGGLEVVCSNTEDKQLVIEFNDSSPGLTDNDLGQVFERLYRVDPSRHRHTAGGAGLGLSICKSIAEAHGMTLTAGHSSLGGVSMKVVITWE</sequence>
<dbReference type="InterPro" id="IPR005467">
    <property type="entry name" value="His_kinase_dom"/>
</dbReference>
<dbReference type="Gene3D" id="3.30.565.10">
    <property type="entry name" value="Histidine kinase-like ATPase, C-terminal domain"/>
    <property type="match status" value="1"/>
</dbReference>
<gene>
    <name evidence="10" type="ORF">BIT28_24795</name>
</gene>
<dbReference type="PANTHER" id="PTHR45453:SF1">
    <property type="entry name" value="PHOSPHATE REGULON SENSOR PROTEIN PHOR"/>
    <property type="match status" value="1"/>
</dbReference>
<dbReference type="Gene3D" id="1.10.287.130">
    <property type="match status" value="1"/>
</dbReference>
<reference evidence="10 11" key="1">
    <citation type="submission" date="2016-09" db="EMBL/GenBank/DDBJ databases">
        <title>Photobacterium proteolyticum sp. nov. a protease producing bacterium isolated from ocean sediments of Laizhou Bay.</title>
        <authorList>
            <person name="Li Y."/>
        </authorList>
    </citation>
    <scope>NUCLEOTIDE SEQUENCE [LARGE SCALE GENOMIC DNA]</scope>
    <source>
        <strain evidence="10 11">13-12</strain>
    </source>
</reference>
<keyword evidence="11" id="KW-1185">Reference proteome</keyword>
<organism evidence="10 11">
    <name type="scientific">Photobacterium proteolyticum</name>
    <dbReference type="NCBI Taxonomy" id="1903952"/>
    <lineage>
        <taxon>Bacteria</taxon>
        <taxon>Pseudomonadati</taxon>
        <taxon>Pseudomonadota</taxon>
        <taxon>Gammaproteobacteria</taxon>
        <taxon>Vibrionales</taxon>
        <taxon>Vibrionaceae</taxon>
        <taxon>Photobacterium</taxon>
    </lineage>
</organism>
<dbReference type="AlphaFoldDB" id="A0A1Q9GCX0"/>
<dbReference type="InterPro" id="IPR003660">
    <property type="entry name" value="HAMP_dom"/>
</dbReference>
<dbReference type="GO" id="GO:0004721">
    <property type="term" value="F:phosphoprotein phosphatase activity"/>
    <property type="evidence" value="ECO:0007669"/>
    <property type="project" value="TreeGrafter"/>
</dbReference>
<dbReference type="STRING" id="1903952.BIT28_24795"/>
<dbReference type="InterPro" id="IPR036097">
    <property type="entry name" value="HisK_dim/P_sf"/>
</dbReference>
<dbReference type="SMART" id="SM00304">
    <property type="entry name" value="HAMP"/>
    <property type="match status" value="1"/>
</dbReference>
<evidence type="ECO:0000259" key="9">
    <source>
        <dbReference type="PROSITE" id="PS50885"/>
    </source>
</evidence>
<dbReference type="PROSITE" id="PS50885">
    <property type="entry name" value="HAMP"/>
    <property type="match status" value="1"/>
</dbReference>
<dbReference type="CDD" id="cd06225">
    <property type="entry name" value="HAMP"/>
    <property type="match status" value="1"/>
</dbReference>
<keyword evidence="5" id="KW-0808">Transferase</keyword>
<dbReference type="PRINTS" id="PR00344">
    <property type="entry name" value="BCTRLSENSOR"/>
</dbReference>
<accession>A0A1Q9GCX0</accession>
<keyword evidence="6" id="KW-0418">Kinase</keyword>
<dbReference type="GO" id="GO:0005886">
    <property type="term" value="C:plasma membrane"/>
    <property type="evidence" value="ECO:0007669"/>
    <property type="project" value="TreeGrafter"/>
</dbReference>
<dbReference type="InterPro" id="IPR003661">
    <property type="entry name" value="HisK_dim/P_dom"/>
</dbReference>
<evidence type="ECO:0000256" key="1">
    <source>
        <dbReference type="ARBA" id="ARBA00000085"/>
    </source>
</evidence>
<comment type="catalytic activity">
    <reaction evidence="1">
        <text>ATP + protein L-histidine = ADP + protein N-phospho-L-histidine.</text>
        <dbReference type="EC" id="2.7.13.3"/>
    </reaction>
</comment>
<keyword evidence="4" id="KW-0597">Phosphoprotein</keyword>
<dbReference type="Pfam" id="PF02518">
    <property type="entry name" value="HATPase_c"/>
    <property type="match status" value="1"/>
</dbReference>
<dbReference type="SMART" id="SM00387">
    <property type="entry name" value="HATPase_c"/>
    <property type="match status" value="1"/>
</dbReference>
<keyword evidence="7" id="KW-0902">Two-component regulatory system</keyword>
<evidence type="ECO:0000313" key="10">
    <source>
        <dbReference type="EMBL" id="OLQ72238.1"/>
    </source>
</evidence>
<dbReference type="InterPro" id="IPR004358">
    <property type="entry name" value="Sig_transdc_His_kin-like_C"/>
</dbReference>
<dbReference type="InterPro" id="IPR003594">
    <property type="entry name" value="HATPase_dom"/>
</dbReference>
<dbReference type="SMART" id="SM00388">
    <property type="entry name" value="HisKA"/>
    <property type="match status" value="1"/>
</dbReference>
<evidence type="ECO:0000259" key="8">
    <source>
        <dbReference type="PROSITE" id="PS50109"/>
    </source>
</evidence>
<protein>
    <recommendedName>
        <fullName evidence="3">histidine kinase</fullName>
        <ecNumber evidence="3">2.7.13.3</ecNumber>
    </recommendedName>
</protein>
<dbReference type="Pfam" id="PF00672">
    <property type="entry name" value="HAMP"/>
    <property type="match status" value="1"/>
</dbReference>
<dbReference type="SUPFAM" id="SSF158472">
    <property type="entry name" value="HAMP domain-like"/>
    <property type="match status" value="1"/>
</dbReference>
<dbReference type="GO" id="GO:0016036">
    <property type="term" value="P:cellular response to phosphate starvation"/>
    <property type="evidence" value="ECO:0007669"/>
    <property type="project" value="TreeGrafter"/>
</dbReference>
<feature type="domain" description="HAMP" evidence="9">
    <location>
        <begin position="85"/>
        <end position="137"/>
    </location>
</feature>
<dbReference type="GO" id="GO:0000155">
    <property type="term" value="F:phosphorelay sensor kinase activity"/>
    <property type="evidence" value="ECO:0007669"/>
    <property type="project" value="InterPro"/>
</dbReference>
<proteinExistence type="predicted"/>
<dbReference type="EC" id="2.7.13.3" evidence="3"/>
<dbReference type="SUPFAM" id="SSF47384">
    <property type="entry name" value="Homodimeric domain of signal transducing histidine kinase"/>
    <property type="match status" value="1"/>
</dbReference>
<dbReference type="Proteomes" id="UP000186905">
    <property type="component" value="Unassembled WGS sequence"/>
</dbReference>
<evidence type="ECO:0000256" key="4">
    <source>
        <dbReference type="ARBA" id="ARBA00022553"/>
    </source>
</evidence>
<evidence type="ECO:0000256" key="6">
    <source>
        <dbReference type="ARBA" id="ARBA00022777"/>
    </source>
</evidence>
<dbReference type="SUPFAM" id="SSF55874">
    <property type="entry name" value="ATPase domain of HSP90 chaperone/DNA topoisomerase II/histidine kinase"/>
    <property type="match status" value="1"/>
</dbReference>
<dbReference type="CDD" id="cd00082">
    <property type="entry name" value="HisKA"/>
    <property type="match status" value="1"/>
</dbReference>
<dbReference type="PROSITE" id="PS50109">
    <property type="entry name" value="HIS_KIN"/>
    <property type="match status" value="1"/>
</dbReference>
<dbReference type="InterPro" id="IPR050351">
    <property type="entry name" value="BphY/WalK/GraS-like"/>
</dbReference>
<name>A0A1Q9GCX0_9GAMM</name>
<evidence type="ECO:0000313" key="11">
    <source>
        <dbReference type="Proteomes" id="UP000186905"/>
    </source>
</evidence>
<dbReference type="InterPro" id="IPR036890">
    <property type="entry name" value="HATPase_C_sf"/>
</dbReference>